<gene>
    <name evidence="3" type="ORF">C7440_2425</name>
</gene>
<sequence>MRVLIRKMPSLFAGVVMAVSFGAAQAEEVVLRAVSAFASGTAASGAFEKFIEKVNAEGKGLVRIEYLGGPPAMPPFEVGSAVSRGVVDIVNVAGALYTSMLPEADALKLGELTLAEERENGAWDFINQLHNERMNAWYLARVGENLPLHLFLSREVAEPDLSGLTIRVTPAYAAFFRALGANVVQTASGEVYTALERGVVQGYGWPIIGIFDLGWQEVTKFRVDPGFYKVDVNMLVNLDRWKSLDDNQREFLTRMARWIEETDFQDNIVLKEQEIRRQADAGIKAIAFEGAAREKWLSTAREAAWKQVVSQSKEGAKLRTLLTK</sequence>
<keyword evidence="1 2" id="KW-0732">Signal</keyword>
<dbReference type="AlphaFoldDB" id="A0A2U1CL25"/>
<feature type="signal peptide" evidence="2">
    <location>
        <begin position="1"/>
        <end position="26"/>
    </location>
</feature>
<proteinExistence type="predicted"/>
<name>A0A2U1CL25_9BURK</name>
<dbReference type="PANTHER" id="PTHR33376:SF5">
    <property type="entry name" value="EXTRACYTOPLASMIC SOLUTE RECEPTOR PROTEIN"/>
    <property type="match status" value="1"/>
</dbReference>
<evidence type="ECO:0000313" key="3">
    <source>
        <dbReference type="EMBL" id="PVY61695.1"/>
    </source>
</evidence>
<dbReference type="InterPro" id="IPR018389">
    <property type="entry name" value="DctP_fam"/>
</dbReference>
<dbReference type="Gene3D" id="3.40.190.170">
    <property type="entry name" value="Bacterial extracellular solute-binding protein, family 7"/>
    <property type="match status" value="1"/>
</dbReference>
<organism evidence="3 4">
    <name type="scientific">Pusillimonas noertemannii</name>
    <dbReference type="NCBI Taxonomy" id="305977"/>
    <lineage>
        <taxon>Bacteria</taxon>
        <taxon>Pseudomonadati</taxon>
        <taxon>Pseudomonadota</taxon>
        <taxon>Betaproteobacteria</taxon>
        <taxon>Burkholderiales</taxon>
        <taxon>Alcaligenaceae</taxon>
        <taxon>Pusillimonas</taxon>
    </lineage>
</organism>
<dbReference type="OrthoDB" id="6073716at2"/>
<reference evidence="3 4" key="1">
    <citation type="submission" date="2018-04" db="EMBL/GenBank/DDBJ databases">
        <title>Genomic Encyclopedia of Type Strains, Phase IV (KMG-IV): sequencing the most valuable type-strain genomes for metagenomic binning, comparative biology and taxonomic classification.</title>
        <authorList>
            <person name="Goeker M."/>
        </authorList>
    </citation>
    <scope>NUCLEOTIDE SEQUENCE [LARGE SCALE GENOMIC DNA]</scope>
    <source>
        <strain evidence="3 4">DSM 10065</strain>
    </source>
</reference>
<dbReference type="InterPro" id="IPR038404">
    <property type="entry name" value="TRAP_DctP_sf"/>
</dbReference>
<evidence type="ECO:0000256" key="1">
    <source>
        <dbReference type="ARBA" id="ARBA00022729"/>
    </source>
</evidence>
<dbReference type="PANTHER" id="PTHR33376">
    <property type="match status" value="1"/>
</dbReference>
<comment type="caution">
    <text evidence="3">The sequence shown here is derived from an EMBL/GenBank/DDBJ whole genome shotgun (WGS) entry which is preliminary data.</text>
</comment>
<dbReference type="NCBIfam" id="NF037995">
    <property type="entry name" value="TRAP_S1"/>
    <property type="match status" value="1"/>
</dbReference>
<evidence type="ECO:0000313" key="4">
    <source>
        <dbReference type="Proteomes" id="UP000246145"/>
    </source>
</evidence>
<dbReference type="Proteomes" id="UP000246145">
    <property type="component" value="Unassembled WGS sequence"/>
</dbReference>
<feature type="chain" id="PRO_5015655713" evidence="2">
    <location>
        <begin position="27"/>
        <end position="324"/>
    </location>
</feature>
<accession>A0A2U1CL25</accession>
<dbReference type="EMBL" id="QEKO01000003">
    <property type="protein sequence ID" value="PVY61695.1"/>
    <property type="molecule type" value="Genomic_DNA"/>
</dbReference>
<dbReference type="GO" id="GO:0055085">
    <property type="term" value="P:transmembrane transport"/>
    <property type="evidence" value="ECO:0007669"/>
    <property type="project" value="InterPro"/>
</dbReference>
<dbReference type="Pfam" id="PF03480">
    <property type="entry name" value="DctP"/>
    <property type="match status" value="1"/>
</dbReference>
<dbReference type="RefSeq" id="WP_116518715.1">
    <property type="nucleotide sequence ID" value="NZ_JACCEX010000003.1"/>
</dbReference>
<evidence type="ECO:0000256" key="2">
    <source>
        <dbReference type="SAM" id="SignalP"/>
    </source>
</evidence>
<keyword evidence="4" id="KW-1185">Reference proteome</keyword>
<protein>
    <submittedName>
        <fullName evidence="3">TRAP-type C4-dicarboxylate transport system substrate-binding protein</fullName>
    </submittedName>
</protein>